<dbReference type="Gene3D" id="1.10.287.540">
    <property type="entry name" value="Helix hairpin bin"/>
    <property type="match status" value="1"/>
</dbReference>
<dbReference type="PANTHER" id="PTHR37300:SF1">
    <property type="entry name" value="UPF0291 PROTEIN YNZC"/>
    <property type="match status" value="1"/>
</dbReference>
<comment type="subcellular location">
    <subcellularLocation>
        <location evidence="2">Cytoplasm</location>
    </subcellularLocation>
</comment>
<proteinExistence type="inferred from homology"/>
<dbReference type="GO" id="GO:0005737">
    <property type="term" value="C:cytoplasm"/>
    <property type="evidence" value="ECO:0007669"/>
    <property type="project" value="UniProtKB-SubCell"/>
</dbReference>
<comment type="similarity">
    <text evidence="2">Belongs to the UPF0291 family.</text>
</comment>
<keyword evidence="4" id="KW-1185">Reference proteome</keyword>
<evidence type="ECO:0000256" key="2">
    <source>
        <dbReference type="HAMAP-Rule" id="MF_01103"/>
    </source>
</evidence>
<dbReference type="HAMAP" id="MF_01103">
    <property type="entry name" value="UPF0291"/>
    <property type="match status" value="1"/>
</dbReference>
<protein>
    <recommendedName>
        <fullName evidence="2">UPF0291 protein HF878_05365</fullName>
    </recommendedName>
</protein>
<sequence length="74" mass="8615">MTKELIARINELARKQRTTGLTAAEKEEQQRLRTAYLADIRAQVKGMLDRVEIVDVVEEEQTVRRGISGKYKRR</sequence>
<comment type="caution">
    <text evidence="3">The sequence shown here is derived from an EMBL/GenBank/DDBJ whole genome shotgun (WGS) entry which is preliminary data.</text>
</comment>
<evidence type="ECO:0000313" key="3">
    <source>
        <dbReference type="EMBL" id="NMD98910.1"/>
    </source>
</evidence>
<gene>
    <name evidence="3" type="ORF">HF878_05365</name>
</gene>
<dbReference type="InterPro" id="IPR009242">
    <property type="entry name" value="DUF896"/>
</dbReference>
<dbReference type="Proteomes" id="UP000543804">
    <property type="component" value="Unassembled WGS sequence"/>
</dbReference>
<dbReference type="AlphaFoldDB" id="A0A848B415"/>
<keyword evidence="1 2" id="KW-0963">Cytoplasm</keyword>
<evidence type="ECO:0000313" key="4">
    <source>
        <dbReference type="Proteomes" id="UP000543804"/>
    </source>
</evidence>
<dbReference type="SUPFAM" id="SSF158221">
    <property type="entry name" value="YnzC-like"/>
    <property type="match status" value="1"/>
</dbReference>
<dbReference type="Pfam" id="PF05979">
    <property type="entry name" value="DUF896"/>
    <property type="match status" value="1"/>
</dbReference>
<dbReference type="PANTHER" id="PTHR37300">
    <property type="entry name" value="UPF0291 PROTEIN CBO2609/CLC_2481"/>
    <property type="match status" value="1"/>
</dbReference>
<name>A0A848B415_9FIRM</name>
<organism evidence="3 4">
    <name type="scientific">Selenomonas bovis</name>
    <dbReference type="NCBI Taxonomy" id="416586"/>
    <lineage>
        <taxon>Bacteria</taxon>
        <taxon>Bacillati</taxon>
        <taxon>Bacillota</taxon>
        <taxon>Negativicutes</taxon>
        <taxon>Selenomonadales</taxon>
        <taxon>Selenomonadaceae</taxon>
        <taxon>Selenomonas</taxon>
    </lineage>
</organism>
<reference evidence="3 4" key="1">
    <citation type="submission" date="2020-04" db="EMBL/GenBank/DDBJ databases">
        <authorList>
            <person name="Hitch T.C.A."/>
            <person name="Wylensek D."/>
            <person name="Clavel T."/>
        </authorList>
    </citation>
    <scope>NUCLEOTIDE SEQUENCE [LARGE SCALE GENOMIC DNA]</scope>
    <source>
        <strain evidence="3 4">PG-130-P53-12</strain>
    </source>
</reference>
<evidence type="ECO:0000256" key="1">
    <source>
        <dbReference type="ARBA" id="ARBA00022490"/>
    </source>
</evidence>
<accession>A0A848B415</accession>
<dbReference type="EMBL" id="JABAFA010000014">
    <property type="protein sequence ID" value="NMD98910.1"/>
    <property type="molecule type" value="Genomic_DNA"/>
</dbReference>